<evidence type="ECO:0000313" key="1">
    <source>
        <dbReference type="EMBL" id="CAK7324669.1"/>
    </source>
</evidence>
<gene>
    <name evidence="1" type="ORF">DCAF_LOCUS2327</name>
</gene>
<dbReference type="EMBL" id="CAWUPB010000477">
    <property type="protein sequence ID" value="CAK7324669.1"/>
    <property type="molecule type" value="Genomic_DNA"/>
</dbReference>
<dbReference type="AlphaFoldDB" id="A0AAV1QX27"/>
<reference evidence="1 2" key="1">
    <citation type="submission" date="2024-01" db="EMBL/GenBank/DDBJ databases">
        <authorList>
            <person name="Waweru B."/>
        </authorList>
    </citation>
    <scope>NUCLEOTIDE SEQUENCE [LARGE SCALE GENOMIC DNA]</scope>
</reference>
<accession>A0AAV1QX27</accession>
<dbReference type="Proteomes" id="UP001314170">
    <property type="component" value="Unassembled WGS sequence"/>
</dbReference>
<proteinExistence type="predicted"/>
<keyword evidence="2" id="KW-1185">Reference proteome</keyword>
<protein>
    <submittedName>
        <fullName evidence="1">Uncharacterized protein</fullName>
    </submittedName>
</protein>
<comment type="caution">
    <text evidence="1">The sequence shown here is derived from an EMBL/GenBank/DDBJ whole genome shotgun (WGS) entry which is preliminary data.</text>
</comment>
<sequence>MMQNSYLLRHFQVIGVGINTERGLLMARISEDTGEENPLQVHRLSACESMGSAKAIFSDVTGTLRRYQVGFTVGSMVTYRSKHAMFCA</sequence>
<name>A0AAV1QX27_9ROSI</name>
<evidence type="ECO:0000313" key="2">
    <source>
        <dbReference type="Proteomes" id="UP001314170"/>
    </source>
</evidence>
<organism evidence="1 2">
    <name type="scientific">Dovyalis caffra</name>
    <dbReference type="NCBI Taxonomy" id="77055"/>
    <lineage>
        <taxon>Eukaryota</taxon>
        <taxon>Viridiplantae</taxon>
        <taxon>Streptophyta</taxon>
        <taxon>Embryophyta</taxon>
        <taxon>Tracheophyta</taxon>
        <taxon>Spermatophyta</taxon>
        <taxon>Magnoliopsida</taxon>
        <taxon>eudicotyledons</taxon>
        <taxon>Gunneridae</taxon>
        <taxon>Pentapetalae</taxon>
        <taxon>rosids</taxon>
        <taxon>fabids</taxon>
        <taxon>Malpighiales</taxon>
        <taxon>Salicaceae</taxon>
        <taxon>Flacourtieae</taxon>
        <taxon>Dovyalis</taxon>
    </lineage>
</organism>